<evidence type="ECO:0000256" key="5">
    <source>
        <dbReference type="ARBA" id="ARBA00033740"/>
    </source>
</evidence>
<dbReference type="GO" id="GO:0045337">
    <property type="term" value="P:farnesyl diphosphate biosynthetic process"/>
    <property type="evidence" value="ECO:0007669"/>
    <property type="project" value="TreeGrafter"/>
</dbReference>
<dbReference type="InterPro" id="IPR000092">
    <property type="entry name" value="Polyprenyl_synt"/>
</dbReference>
<dbReference type="GO" id="GO:0046872">
    <property type="term" value="F:metal ion binding"/>
    <property type="evidence" value="ECO:0007669"/>
    <property type="project" value="UniProtKB-KW"/>
</dbReference>
<dbReference type="GO" id="GO:0004161">
    <property type="term" value="F:dimethylallyltranstransferase activity"/>
    <property type="evidence" value="ECO:0007669"/>
    <property type="project" value="TreeGrafter"/>
</dbReference>
<dbReference type="GO" id="GO:0042811">
    <property type="term" value="P:pheromone biosynthetic process"/>
    <property type="evidence" value="ECO:0007669"/>
    <property type="project" value="UniProtKB-ARBA"/>
</dbReference>
<evidence type="ECO:0000313" key="6">
    <source>
        <dbReference type="EnsemblMetazoa" id="PPAI003894-PA"/>
    </source>
</evidence>
<evidence type="ECO:0000256" key="1">
    <source>
        <dbReference type="ARBA" id="ARBA00001946"/>
    </source>
</evidence>
<organism evidence="6 7">
    <name type="scientific">Phlebotomus papatasi</name>
    <name type="common">Sandfly</name>
    <dbReference type="NCBI Taxonomy" id="29031"/>
    <lineage>
        <taxon>Eukaryota</taxon>
        <taxon>Metazoa</taxon>
        <taxon>Ecdysozoa</taxon>
        <taxon>Arthropoda</taxon>
        <taxon>Hexapoda</taxon>
        <taxon>Insecta</taxon>
        <taxon>Pterygota</taxon>
        <taxon>Neoptera</taxon>
        <taxon>Endopterygota</taxon>
        <taxon>Diptera</taxon>
        <taxon>Nematocera</taxon>
        <taxon>Psychodoidea</taxon>
        <taxon>Psychodidae</taxon>
        <taxon>Phlebotomus</taxon>
        <taxon>Phlebotomus</taxon>
    </lineage>
</organism>
<evidence type="ECO:0000256" key="4">
    <source>
        <dbReference type="ARBA" id="ARBA00022842"/>
    </source>
</evidence>
<dbReference type="GO" id="GO:0004337">
    <property type="term" value="F:(2E,6E)-farnesyl diphosphate synthase activity"/>
    <property type="evidence" value="ECO:0007669"/>
    <property type="project" value="TreeGrafter"/>
</dbReference>
<evidence type="ECO:0000256" key="2">
    <source>
        <dbReference type="ARBA" id="ARBA00022679"/>
    </source>
</evidence>
<dbReference type="Pfam" id="PF00348">
    <property type="entry name" value="polyprenyl_synt"/>
    <property type="match status" value="1"/>
</dbReference>
<dbReference type="Gene3D" id="1.10.600.10">
    <property type="entry name" value="Farnesyl Diphosphate Synthase"/>
    <property type="match status" value="1"/>
</dbReference>
<reference evidence="6" key="1">
    <citation type="submission" date="2022-08" db="UniProtKB">
        <authorList>
            <consortium name="EnsemblMetazoa"/>
        </authorList>
    </citation>
    <scope>IDENTIFICATION</scope>
    <source>
        <strain evidence="6">Israel</strain>
    </source>
</reference>
<keyword evidence="2" id="KW-0808">Transferase</keyword>
<comment type="cofactor">
    <cofactor evidence="1">
        <name>Mg(2+)</name>
        <dbReference type="ChEBI" id="CHEBI:18420"/>
    </cofactor>
</comment>
<dbReference type="PANTHER" id="PTHR11525:SF0">
    <property type="entry name" value="FARNESYL PYROPHOSPHATE SYNTHASE"/>
    <property type="match status" value="1"/>
</dbReference>
<dbReference type="CDD" id="cd00867">
    <property type="entry name" value="Trans_IPPS"/>
    <property type="match status" value="1"/>
</dbReference>
<evidence type="ECO:0000313" key="7">
    <source>
        <dbReference type="Proteomes" id="UP000092462"/>
    </source>
</evidence>
<dbReference type="VEuPathDB" id="VectorBase:PPAPM1_010388"/>
<dbReference type="Proteomes" id="UP000092462">
    <property type="component" value="Unassembled WGS sequence"/>
</dbReference>
<dbReference type="EMBL" id="AJVK01027542">
    <property type="status" value="NOT_ANNOTATED_CDS"/>
    <property type="molecule type" value="Genomic_DNA"/>
</dbReference>
<comment type="pathway">
    <text evidence="5">Pheromone biosynthesis.</text>
</comment>
<accession>A0A1B0D8M1</accession>
<keyword evidence="7" id="KW-1185">Reference proteome</keyword>
<protein>
    <submittedName>
        <fullName evidence="6">Uncharacterized protein</fullName>
    </submittedName>
</protein>
<dbReference type="AlphaFoldDB" id="A0A1B0D8M1"/>
<dbReference type="SUPFAM" id="SSF48576">
    <property type="entry name" value="Terpenoid synthases"/>
    <property type="match status" value="1"/>
</dbReference>
<dbReference type="InterPro" id="IPR008949">
    <property type="entry name" value="Isoprenoid_synthase_dom_sf"/>
</dbReference>
<dbReference type="EnsemblMetazoa" id="PPAI003894-RA">
    <property type="protein sequence ID" value="PPAI003894-PA"/>
    <property type="gene ID" value="PPAI003894"/>
</dbReference>
<keyword evidence="3" id="KW-0479">Metal-binding</keyword>
<sequence length="243" mass="27984">MDGGITRTGRTCWHKLSDVQMSAVNDELLIEAGVYQILKDHFGHLDCYIKLLETYQNYILIAAIGQYLDTTTMKKNVLSFTMDKYMSIAEYKAGYCYYVPITSAFHLAGYTNPEIFNNAKAILFELGCFAQIQNDFYDCFYDPNESGKNETDIQTGKSTWLIVTCLQRATAAQKKVLEECYGKNDPECVRRVKQIYEELSIPDLFAKFEKDTYNNIMMHIEKTDEIPAEVYLETVNELFTRGK</sequence>
<evidence type="ECO:0000256" key="3">
    <source>
        <dbReference type="ARBA" id="ARBA00022723"/>
    </source>
</evidence>
<name>A0A1B0D8M1_PHLPP</name>
<keyword evidence="4" id="KW-0460">Magnesium</keyword>
<proteinExistence type="predicted"/>
<dbReference type="InterPro" id="IPR039702">
    <property type="entry name" value="FPS1-like"/>
</dbReference>
<dbReference type="GO" id="GO:0005737">
    <property type="term" value="C:cytoplasm"/>
    <property type="evidence" value="ECO:0007669"/>
    <property type="project" value="TreeGrafter"/>
</dbReference>
<dbReference type="PANTHER" id="PTHR11525">
    <property type="entry name" value="FARNESYL-PYROPHOSPHATE SYNTHETASE"/>
    <property type="match status" value="1"/>
</dbReference>
<dbReference type="VEuPathDB" id="VectorBase:PPAI003894"/>